<evidence type="ECO:0000313" key="2">
    <source>
        <dbReference type="EMBL" id="KAL3089401.1"/>
    </source>
</evidence>
<dbReference type="Proteomes" id="UP001620626">
    <property type="component" value="Unassembled WGS sequence"/>
</dbReference>
<feature type="compositionally biased region" description="Polar residues" evidence="1">
    <location>
        <begin position="1"/>
        <end position="12"/>
    </location>
</feature>
<feature type="compositionally biased region" description="Polar residues" evidence="1">
    <location>
        <begin position="78"/>
        <end position="94"/>
    </location>
</feature>
<name>A0ABD2JFM3_9BILA</name>
<keyword evidence="3" id="KW-1185">Reference proteome</keyword>
<feature type="compositionally biased region" description="Basic and acidic residues" evidence="1">
    <location>
        <begin position="40"/>
        <end position="49"/>
    </location>
</feature>
<proteinExistence type="predicted"/>
<feature type="region of interest" description="Disordered" evidence="1">
    <location>
        <begin position="1"/>
        <end position="97"/>
    </location>
</feature>
<evidence type="ECO:0000313" key="3">
    <source>
        <dbReference type="Proteomes" id="UP001620626"/>
    </source>
</evidence>
<gene>
    <name evidence="2" type="ORF">niasHT_030268</name>
</gene>
<evidence type="ECO:0000256" key="1">
    <source>
        <dbReference type="SAM" id="MobiDB-lite"/>
    </source>
</evidence>
<protein>
    <submittedName>
        <fullName evidence="2">Uncharacterized protein</fullName>
    </submittedName>
</protein>
<sequence length="589" mass="67033">MERSLCSRNGAGNDSVVNVRDDEVQDDDDEFFHGTAFETVRGEDKENRGTTDTAKYGVEYDETDKGSQQRPPPHPSDLPQSTSLRYPSNLSKISESPDEFSFSFKRGENAIQQFNRDHEELRRQNHLRLPSVSFHTSHYSMKHSWEESALRLQNATHCSFARPELDLSTVDVTDTKQQLSSIKNQTVANSFSAFPNTSASNQSAAASSQFLSGSRHCIYFGFCRLDFESEQTLILRNRHPRGERVQIKCEWTVNTTDQPHYRILYPRETAQNREHTQILGSEQAAKVIIGFTPSDCAYYKNFLRIECKSRDETREYYFLVHGYGGRAVVEPTMEDRSANLCFSTNGQFQLIVRSISKFRFWLKNVGKRSAFVSLLFYYPNGIELARHEIAVNMHDLLLSWEGLPEPPIKMIEARFMGTKCSASSSQSVASNSPDSAREIALRIAIIWGEEKQRQRLKKFENKEIDKLRGELKNFGQNFTMKRIFDGDNACDTDLQRITEEEFYCFDRQTRITFINVIEQNQATVSVERCSSAGSLVPSLQQRVGSALSVVSGGTEGRRELRAHQTIVEMDPDNTLTVGGAKLLEDDTLT</sequence>
<comment type="caution">
    <text evidence="2">The sequence shown here is derived from an EMBL/GenBank/DDBJ whole genome shotgun (WGS) entry which is preliminary data.</text>
</comment>
<dbReference type="AlphaFoldDB" id="A0ABD2JFM3"/>
<organism evidence="2 3">
    <name type="scientific">Heterodera trifolii</name>
    <dbReference type="NCBI Taxonomy" id="157864"/>
    <lineage>
        <taxon>Eukaryota</taxon>
        <taxon>Metazoa</taxon>
        <taxon>Ecdysozoa</taxon>
        <taxon>Nematoda</taxon>
        <taxon>Chromadorea</taxon>
        <taxon>Rhabditida</taxon>
        <taxon>Tylenchina</taxon>
        <taxon>Tylenchomorpha</taxon>
        <taxon>Tylenchoidea</taxon>
        <taxon>Heteroderidae</taxon>
        <taxon>Heteroderinae</taxon>
        <taxon>Heterodera</taxon>
    </lineage>
</organism>
<reference evidence="2 3" key="1">
    <citation type="submission" date="2024-10" db="EMBL/GenBank/DDBJ databases">
        <authorList>
            <person name="Kim D."/>
        </authorList>
    </citation>
    <scope>NUCLEOTIDE SEQUENCE [LARGE SCALE GENOMIC DNA]</scope>
    <source>
        <strain evidence="2">BH-2024</strain>
    </source>
</reference>
<accession>A0ABD2JFM3</accession>
<dbReference type="EMBL" id="JBICBT010000986">
    <property type="protein sequence ID" value="KAL3089401.1"/>
    <property type="molecule type" value="Genomic_DNA"/>
</dbReference>